<proteinExistence type="predicted"/>
<evidence type="ECO:0000313" key="3">
    <source>
        <dbReference type="Proteomes" id="UP001597472"/>
    </source>
</evidence>
<dbReference type="RefSeq" id="WP_376891559.1">
    <property type="nucleotide sequence ID" value="NZ_JBHULS010000001.1"/>
</dbReference>
<feature type="transmembrane region" description="Helical" evidence="1">
    <location>
        <begin position="29"/>
        <end position="47"/>
    </location>
</feature>
<feature type="transmembrane region" description="Helical" evidence="1">
    <location>
        <begin position="59"/>
        <end position="76"/>
    </location>
</feature>
<protein>
    <submittedName>
        <fullName evidence="2">FUSC family protein</fullName>
    </submittedName>
</protein>
<gene>
    <name evidence="2" type="ORF">ACFSQP_02640</name>
</gene>
<accession>A0ABW5KSG6</accession>
<dbReference type="EMBL" id="JBHULS010000001">
    <property type="protein sequence ID" value="MFD2550705.1"/>
    <property type="molecule type" value="Genomic_DNA"/>
</dbReference>
<comment type="caution">
    <text evidence="2">The sequence shown here is derived from an EMBL/GenBank/DDBJ whole genome shotgun (WGS) entry which is preliminary data.</text>
</comment>
<keyword evidence="3" id="KW-1185">Reference proteome</keyword>
<evidence type="ECO:0000313" key="2">
    <source>
        <dbReference type="EMBL" id="MFD2550705.1"/>
    </source>
</evidence>
<organism evidence="2 3">
    <name type="scientific">Bizionia sediminis</name>
    <dbReference type="NCBI Taxonomy" id="1737064"/>
    <lineage>
        <taxon>Bacteria</taxon>
        <taxon>Pseudomonadati</taxon>
        <taxon>Bacteroidota</taxon>
        <taxon>Flavobacteriia</taxon>
        <taxon>Flavobacteriales</taxon>
        <taxon>Flavobacteriaceae</taxon>
        <taxon>Bizionia</taxon>
    </lineage>
</organism>
<reference evidence="3" key="1">
    <citation type="journal article" date="2019" name="Int. J. Syst. Evol. Microbiol.">
        <title>The Global Catalogue of Microorganisms (GCM) 10K type strain sequencing project: providing services to taxonomists for standard genome sequencing and annotation.</title>
        <authorList>
            <consortium name="The Broad Institute Genomics Platform"/>
            <consortium name="The Broad Institute Genome Sequencing Center for Infectious Disease"/>
            <person name="Wu L."/>
            <person name="Ma J."/>
        </authorList>
    </citation>
    <scope>NUCLEOTIDE SEQUENCE [LARGE SCALE GENOMIC DNA]</scope>
    <source>
        <strain evidence="3">KCTC 42587</strain>
    </source>
</reference>
<keyword evidence="1" id="KW-1133">Transmembrane helix</keyword>
<dbReference type="Proteomes" id="UP001597472">
    <property type="component" value="Unassembled WGS sequence"/>
</dbReference>
<name>A0ABW5KSG6_9FLAO</name>
<keyword evidence="1" id="KW-0472">Membrane</keyword>
<evidence type="ECO:0000256" key="1">
    <source>
        <dbReference type="SAM" id="Phobius"/>
    </source>
</evidence>
<keyword evidence="1" id="KW-0812">Transmembrane</keyword>
<sequence length="112" mass="12251">MKKILTLGSLLCAVFAILLAVLPLSNFAFLPAGLGALLAGSAFYVALKQKQPTHSIKLAFLLLSIALVLASYKLLFTSLKVENTEELQQTEQQSEQEAIETLEELNLDDIEM</sequence>